<proteinExistence type="predicted"/>
<dbReference type="EMBL" id="JALKII010000005">
    <property type="protein sequence ID" value="MCK0537808.1"/>
    <property type="molecule type" value="Genomic_DNA"/>
</dbReference>
<gene>
    <name evidence="1" type="ORF">MU846_08805</name>
</gene>
<dbReference type="Proteomes" id="UP001165524">
    <property type="component" value="Unassembled WGS sequence"/>
</dbReference>
<protein>
    <submittedName>
        <fullName evidence="1">YdbH domain-containing protein</fullName>
    </submittedName>
</protein>
<accession>A0ABT0E7J5</accession>
<dbReference type="Pfam" id="PF11739">
    <property type="entry name" value="YdbH-like"/>
    <property type="match status" value="1"/>
</dbReference>
<reference evidence="1" key="1">
    <citation type="submission" date="2022-04" db="EMBL/GenBank/DDBJ databases">
        <title>Alcanivorax sp. CY1518 draft genome sequence.</title>
        <authorList>
            <person name="Zhao G."/>
            <person name="An M."/>
        </authorList>
    </citation>
    <scope>NUCLEOTIDE SEQUENCE</scope>
    <source>
        <strain evidence="1">CY1518</strain>
    </source>
</reference>
<dbReference type="RefSeq" id="WP_246951785.1">
    <property type="nucleotide sequence ID" value="NZ_JALKII010000005.1"/>
</dbReference>
<organism evidence="1 2">
    <name type="scientific">Alcanivorax quisquiliarum</name>
    <dbReference type="NCBI Taxonomy" id="2933565"/>
    <lineage>
        <taxon>Bacteria</taxon>
        <taxon>Pseudomonadati</taxon>
        <taxon>Pseudomonadota</taxon>
        <taxon>Gammaproteobacteria</taxon>
        <taxon>Oceanospirillales</taxon>
        <taxon>Alcanivoracaceae</taxon>
        <taxon>Alcanivorax</taxon>
    </lineage>
</organism>
<sequence>MTSTPANKPRRTRVRRWRVLWLAVLLLSWLVILALWLLWRASGIAVQDVTWQGGLHVERWSWSRAGCEVIRGEGVAVPLRWPLKAHLASVHWQGCPDAHIEEAPTTPLSELRVPSLPRTPPFSLQIDALHWPGLPPAALTLELRDQHWTLIARQQGNTATLQLARLDGEWSLAADVALPALAPDWLGNITAHASGTLVDGRPAGSLVAEASRLGHRSQPQRADARLNAQLDAQRWAAALALTGPIALPGGWVVDTGEALAASGDLDAGLEAVQANVRAVGPAGALRLTLASQAPGAAQGAGHISLTGEAMQGELPLSWDGRQLTLAPARLTFNAVQLSWDTPLVVPLALHGDVHLPLVARWQALMLSAPQSRLAWDGSDWQWQGALRLAGHWNDYQLSGDWRGSVAAEGAQGEPARLAIEHPDMQLLVQVPVAQLAPPDWRVPIRFDGQYQAFPLTGELEAGYHGQQLQGVLRADSRLALLDQGGELHLALPWQWTGERLRLLPGELQMRRGLFGTVLVYPLKLTNPQPLYLDADGLHGTLALAGEGALAERWRVPALTGTLSVAGLAGELALAIRDWQSTLNLVAAQRQDGFAGELALFTPLSPELSQGLGVMFRGGLLEGDAQWRWDGAEPVLDGRLRLRDLQLDWGGIRADGGAGELRLAVRGEAVRLASVGPLTLDELDIGTPIRNVRMTLDDGDLATWQVSDIYADVLGGYLRAPMLTWPSPAFQTIVISRIDLDRVAALQPDPVVQLAGRVGGFLPLQLGATHVAVQGGRLANEEPLALLLTPSAGTEAMANSNRAVQLALESLSVLQIDDFLAAVDMSADGWLDGAVTLRGVNPQRKGLPVVFNYTHRENVLVLLRSLRIGDEISRQVMERQPGGLR</sequence>
<evidence type="ECO:0000313" key="2">
    <source>
        <dbReference type="Proteomes" id="UP001165524"/>
    </source>
</evidence>
<evidence type="ECO:0000313" key="1">
    <source>
        <dbReference type="EMBL" id="MCK0537808.1"/>
    </source>
</evidence>
<keyword evidence="2" id="KW-1185">Reference proteome</keyword>
<name>A0ABT0E7J5_9GAMM</name>
<comment type="caution">
    <text evidence="1">The sequence shown here is derived from an EMBL/GenBank/DDBJ whole genome shotgun (WGS) entry which is preliminary data.</text>
</comment>
<dbReference type="InterPro" id="IPR021730">
    <property type="entry name" value="YdbH"/>
</dbReference>